<dbReference type="AlphaFoldDB" id="A0A1H1Z2E2"/>
<organism evidence="2 3">
    <name type="scientific">Actinoplanes derwentensis</name>
    <dbReference type="NCBI Taxonomy" id="113562"/>
    <lineage>
        <taxon>Bacteria</taxon>
        <taxon>Bacillati</taxon>
        <taxon>Actinomycetota</taxon>
        <taxon>Actinomycetes</taxon>
        <taxon>Micromonosporales</taxon>
        <taxon>Micromonosporaceae</taxon>
        <taxon>Actinoplanes</taxon>
    </lineage>
</organism>
<dbReference type="OrthoDB" id="3298670at2"/>
<keyword evidence="1" id="KW-0472">Membrane</keyword>
<dbReference type="RefSeq" id="WP_092545287.1">
    <property type="nucleotide sequence ID" value="NZ_BOMJ01000001.1"/>
</dbReference>
<reference evidence="2 3" key="1">
    <citation type="submission" date="2016-10" db="EMBL/GenBank/DDBJ databases">
        <authorList>
            <person name="de Groot N.N."/>
        </authorList>
    </citation>
    <scope>NUCLEOTIDE SEQUENCE [LARGE SCALE GENOMIC DNA]</scope>
    <source>
        <strain evidence="2 3">DSM 43941</strain>
    </source>
</reference>
<evidence type="ECO:0008006" key="4">
    <source>
        <dbReference type="Google" id="ProtNLM"/>
    </source>
</evidence>
<keyword evidence="3" id="KW-1185">Reference proteome</keyword>
<sequence>MSTRDTRREFEEIIGRLAAEDPGIARPVRMITRRVQIIILAVIGALVWAGLSVLMVVWGAAGVAVTCAAVLVTVGLGVWFTRRRDRA</sequence>
<keyword evidence="1" id="KW-1133">Transmembrane helix</keyword>
<keyword evidence="1" id="KW-0812">Transmembrane</keyword>
<evidence type="ECO:0000313" key="3">
    <source>
        <dbReference type="Proteomes" id="UP000198688"/>
    </source>
</evidence>
<evidence type="ECO:0000256" key="1">
    <source>
        <dbReference type="SAM" id="Phobius"/>
    </source>
</evidence>
<feature type="transmembrane region" description="Helical" evidence="1">
    <location>
        <begin position="63"/>
        <end position="81"/>
    </location>
</feature>
<name>A0A1H1Z2E2_9ACTN</name>
<dbReference type="InterPro" id="IPR021401">
    <property type="entry name" value="DUF3040"/>
</dbReference>
<feature type="transmembrane region" description="Helical" evidence="1">
    <location>
        <begin position="37"/>
        <end position="57"/>
    </location>
</feature>
<dbReference type="STRING" id="113562.SAMN04489716_3101"/>
<dbReference type="EMBL" id="LT629758">
    <property type="protein sequence ID" value="SDT27722.1"/>
    <property type="molecule type" value="Genomic_DNA"/>
</dbReference>
<gene>
    <name evidence="2" type="ORF">SAMN04489716_3101</name>
</gene>
<proteinExistence type="predicted"/>
<evidence type="ECO:0000313" key="2">
    <source>
        <dbReference type="EMBL" id="SDT27722.1"/>
    </source>
</evidence>
<accession>A0A1H1Z2E2</accession>
<protein>
    <recommendedName>
        <fullName evidence="4">DUF3040 domain-containing protein</fullName>
    </recommendedName>
</protein>
<dbReference type="Proteomes" id="UP000198688">
    <property type="component" value="Chromosome I"/>
</dbReference>
<dbReference type="Pfam" id="PF11239">
    <property type="entry name" value="DUF3040"/>
    <property type="match status" value="1"/>
</dbReference>